<proteinExistence type="predicted"/>
<organism evidence="1">
    <name type="scientific">marine sediment metagenome</name>
    <dbReference type="NCBI Taxonomy" id="412755"/>
    <lineage>
        <taxon>unclassified sequences</taxon>
        <taxon>metagenomes</taxon>
        <taxon>ecological metagenomes</taxon>
    </lineage>
</organism>
<dbReference type="AlphaFoldDB" id="X1JAS4"/>
<reference evidence="1" key="1">
    <citation type="journal article" date="2014" name="Front. Microbiol.">
        <title>High frequency of phylogenetically diverse reductive dehalogenase-homologous genes in deep subseafloor sedimentary metagenomes.</title>
        <authorList>
            <person name="Kawai M."/>
            <person name="Futagami T."/>
            <person name="Toyoda A."/>
            <person name="Takaki Y."/>
            <person name="Nishi S."/>
            <person name="Hori S."/>
            <person name="Arai W."/>
            <person name="Tsubouchi T."/>
            <person name="Morono Y."/>
            <person name="Uchiyama I."/>
            <person name="Ito T."/>
            <person name="Fujiyama A."/>
            <person name="Inagaki F."/>
            <person name="Takami H."/>
        </authorList>
    </citation>
    <scope>NUCLEOTIDE SEQUENCE</scope>
    <source>
        <strain evidence="1">Expedition CK06-06</strain>
    </source>
</reference>
<accession>X1JAS4</accession>
<feature type="non-terminal residue" evidence="1">
    <location>
        <position position="73"/>
    </location>
</feature>
<name>X1JAS4_9ZZZZ</name>
<protein>
    <submittedName>
        <fullName evidence="1">Uncharacterized protein</fullName>
    </submittedName>
</protein>
<comment type="caution">
    <text evidence="1">The sequence shown here is derived from an EMBL/GenBank/DDBJ whole genome shotgun (WGS) entry which is preliminary data.</text>
</comment>
<sequence length="73" mass="8255">MPVNTAYDKTQGNQYNAELIPTRGKDTSSTLLPNTVNSFEEYDVVAAYRQAKDMVFRAGFGEEISWQKSVNFN</sequence>
<dbReference type="EMBL" id="BARU01047823">
    <property type="protein sequence ID" value="GAH91057.1"/>
    <property type="molecule type" value="Genomic_DNA"/>
</dbReference>
<evidence type="ECO:0000313" key="1">
    <source>
        <dbReference type="EMBL" id="GAH91057.1"/>
    </source>
</evidence>
<gene>
    <name evidence="1" type="ORF">S03H2_71448</name>
</gene>